<reference evidence="1 2" key="1">
    <citation type="submission" date="2018-06" db="EMBL/GenBank/DDBJ databases">
        <authorList>
            <consortium name="Pathogen Informatics"/>
            <person name="Doyle S."/>
        </authorList>
    </citation>
    <scope>NUCLEOTIDE SEQUENCE [LARGE SCALE GENOMIC DNA]</scope>
    <source>
        <strain evidence="1 2">NCTC5050</strain>
    </source>
</reference>
<dbReference type="AlphaFoldDB" id="A0A377Z332"/>
<dbReference type="Proteomes" id="UP000255382">
    <property type="component" value="Unassembled WGS sequence"/>
</dbReference>
<dbReference type="EMBL" id="UGLZ01000004">
    <property type="protein sequence ID" value="STU59783.1"/>
    <property type="molecule type" value="Genomic_DNA"/>
</dbReference>
<sequence length="109" mass="13345">MLIQKNIFITITHVINKTNNVIEIYVIEFKVNRVVSNCQRRYFFNYFNDSAFIFAGDIKIVNTFMFIIHIRDIIYYFITIIVNRYSLYNFISDRFFEIFSDERFSIFIM</sequence>
<evidence type="ECO:0000313" key="1">
    <source>
        <dbReference type="EMBL" id="STU59783.1"/>
    </source>
</evidence>
<accession>A0A377Z332</accession>
<gene>
    <name evidence="1" type="ORF">NCTC5050_00446</name>
</gene>
<evidence type="ECO:0000313" key="2">
    <source>
        <dbReference type="Proteomes" id="UP000255382"/>
    </source>
</evidence>
<protein>
    <submittedName>
        <fullName evidence="1">Uncharacterized protein</fullName>
    </submittedName>
</protein>
<organism evidence="1 2">
    <name type="scientific">Klebsiella pneumoniae subsp. ozaenae</name>
    <dbReference type="NCBI Taxonomy" id="574"/>
    <lineage>
        <taxon>Bacteria</taxon>
        <taxon>Pseudomonadati</taxon>
        <taxon>Pseudomonadota</taxon>
        <taxon>Gammaproteobacteria</taxon>
        <taxon>Enterobacterales</taxon>
        <taxon>Enterobacteriaceae</taxon>
        <taxon>Klebsiella/Raoultella group</taxon>
        <taxon>Klebsiella</taxon>
        <taxon>Klebsiella pneumoniae complex</taxon>
    </lineage>
</organism>
<keyword evidence="2" id="KW-1185">Reference proteome</keyword>
<proteinExistence type="predicted"/>
<name>A0A377Z332_KLEPO</name>